<evidence type="ECO:0000256" key="1">
    <source>
        <dbReference type="PROSITE-ProRule" id="PRU00169"/>
    </source>
</evidence>
<evidence type="ECO:0000313" key="4">
    <source>
        <dbReference type="Proteomes" id="UP000632339"/>
    </source>
</evidence>
<protein>
    <submittedName>
        <fullName evidence="3">DNA-binding response regulator</fullName>
    </submittedName>
</protein>
<feature type="domain" description="Response regulatory" evidence="2">
    <location>
        <begin position="3"/>
        <end position="116"/>
    </location>
</feature>
<evidence type="ECO:0000313" key="3">
    <source>
        <dbReference type="EMBL" id="GGN07275.1"/>
    </source>
</evidence>
<proteinExistence type="predicted"/>
<dbReference type="RefSeq" id="WP_019945844.1">
    <property type="nucleotide sequence ID" value="NZ_BMLI01000002.1"/>
</dbReference>
<name>A0ABQ2IEA2_9BACT</name>
<dbReference type="SMART" id="SM00850">
    <property type="entry name" value="LytTR"/>
    <property type="match status" value="1"/>
</dbReference>
<dbReference type="Gene3D" id="2.40.50.1020">
    <property type="entry name" value="LytTr DNA-binding domain"/>
    <property type="match status" value="1"/>
</dbReference>
<gene>
    <name evidence="3" type="ORF">GCM10010967_48480</name>
</gene>
<dbReference type="SUPFAM" id="SSF52172">
    <property type="entry name" value="CheY-like"/>
    <property type="match status" value="1"/>
</dbReference>
<dbReference type="GO" id="GO:0003677">
    <property type="term" value="F:DNA binding"/>
    <property type="evidence" value="ECO:0007669"/>
    <property type="project" value="UniProtKB-KW"/>
</dbReference>
<dbReference type="Gene3D" id="3.40.50.2300">
    <property type="match status" value="1"/>
</dbReference>
<dbReference type="PANTHER" id="PTHR37299">
    <property type="entry name" value="TRANSCRIPTIONAL REGULATOR-RELATED"/>
    <property type="match status" value="1"/>
</dbReference>
<dbReference type="SMART" id="SM00448">
    <property type="entry name" value="REC"/>
    <property type="match status" value="1"/>
</dbReference>
<dbReference type="Proteomes" id="UP000632339">
    <property type="component" value="Unassembled WGS sequence"/>
</dbReference>
<keyword evidence="3" id="KW-0238">DNA-binding</keyword>
<dbReference type="PANTHER" id="PTHR37299:SF1">
    <property type="entry name" value="STAGE 0 SPORULATION PROTEIN A HOMOLOG"/>
    <property type="match status" value="1"/>
</dbReference>
<sequence length="246" mass="28182">MGTAYIIDDEPRSAELLKAKILDLTDHFAQIECFNSPVLGCKAIWEKAPDILFLDIQMPLLNGIDLLENIKNLDIPIVYVTAFTEYSITAIKQQVFDYILKPVKEQELLQTIIKFIGRQKQVHAAPQPRPSFGELLSSQLNKISIPTSESINLVAVNQITLVMGVDNYSMFHFTDGSRLLSSKTLKHYEHQLIPFGFIRPHRSYLINTVYVDKVLVRDGGYLLMRTSELIPISRDKKPDIFDWFRI</sequence>
<dbReference type="Pfam" id="PF04397">
    <property type="entry name" value="LytTR"/>
    <property type="match status" value="1"/>
</dbReference>
<keyword evidence="4" id="KW-1185">Reference proteome</keyword>
<dbReference type="EMBL" id="BMLI01000002">
    <property type="protein sequence ID" value="GGN07275.1"/>
    <property type="molecule type" value="Genomic_DNA"/>
</dbReference>
<organism evidence="3 4">
    <name type="scientific">Dyadobacter beijingensis</name>
    <dbReference type="NCBI Taxonomy" id="365489"/>
    <lineage>
        <taxon>Bacteria</taxon>
        <taxon>Pseudomonadati</taxon>
        <taxon>Bacteroidota</taxon>
        <taxon>Cytophagia</taxon>
        <taxon>Cytophagales</taxon>
        <taxon>Spirosomataceae</taxon>
        <taxon>Dyadobacter</taxon>
    </lineage>
</organism>
<feature type="modified residue" description="4-aspartylphosphate" evidence="1">
    <location>
        <position position="55"/>
    </location>
</feature>
<accession>A0ABQ2IEA2</accession>
<evidence type="ECO:0000259" key="2">
    <source>
        <dbReference type="PROSITE" id="PS50110"/>
    </source>
</evidence>
<comment type="caution">
    <text evidence="3">The sequence shown here is derived from an EMBL/GenBank/DDBJ whole genome shotgun (WGS) entry which is preliminary data.</text>
</comment>
<dbReference type="PROSITE" id="PS50110">
    <property type="entry name" value="RESPONSE_REGULATORY"/>
    <property type="match status" value="1"/>
</dbReference>
<dbReference type="InterPro" id="IPR011006">
    <property type="entry name" value="CheY-like_superfamily"/>
</dbReference>
<dbReference type="Pfam" id="PF00072">
    <property type="entry name" value="Response_reg"/>
    <property type="match status" value="1"/>
</dbReference>
<reference evidence="4" key="1">
    <citation type="journal article" date="2019" name="Int. J. Syst. Evol. Microbiol.">
        <title>The Global Catalogue of Microorganisms (GCM) 10K type strain sequencing project: providing services to taxonomists for standard genome sequencing and annotation.</title>
        <authorList>
            <consortium name="The Broad Institute Genomics Platform"/>
            <consortium name="The Broad Institute Genome Sequencing Center for Infectious Disease"/>
            <person name="Wu L."/>
            <person name="Ma J."/>
        </authorList>
    </citation>
    <scope>NUCLEOTIDE SEQUENCE [LARGE SCALE GENOMIC DNA]</scope>
    <source>
        <strain evidence="4">CGMCC 1.6375</strain>
    </source>
</reference>
<dbReference type="InterPro" id="IPR046947">
    <property type="entry name" value="LytR-like"/>
</dbReference>
<dbReference type="InterPro" id="IPR001789">
    <property type="entry name" value="Sig_transdc_resp-reg_receiver"/>
</dbReference>
<keyword evidence="1" id="KW-0597">Phosphoprotein</keyword>
<dbReference type="InterPro" id="IPR007492">
    <property type="entry name" value="LytTR_DNA-bd_dom"/>
</dbReference>